<reference evidence="2" key="1">
    <citation type="submission" date="2016-01" db="EMBL/GenBank/DDBJ databases">
        <title>Reference transcriptome for the parasite Schistocephalus solidus: insights into the molecular evolution of parasitism.</title>
        <authorList>
            <person name="Hebert F.O."/>
            <person name="Grambauer S."/>
            <person name="Barber I."/>
            <person name="Landry C.R."/>
            <person name="Aubin-Horth N."/>
        </authorList>
    </citation>
    <scope>NUCLEOTIDE SEQUENCE</scope>
</reference>
<name>A0A0X3NRP2_SCHSO</name>
<gene>
    <name evidence="2" type="ORF">TR121581</name>
</gene>
<accession>A0A0X3NRP2</accession>
<keyword evidence="1" id="KW-0472">Membrane</keyword>
<protein>
    <submittedName>
        <fullName evidence="2">Uncharacterized protein</fullName>
    </submittedName>
</protein>
<keyword evidence="1" id="KW-0812">Transmembrane</keyword>
<proteinExistence type="predicted"/>
<evidence type="ECO:0000313" key="2">
    <source>
        <dbReference type="EMBL" id="JAP40167.1"/>
    </source>
</evidence>
<dbReference type="EMBL" id="GEEE01023058">
    <property type="protein sequence ID" value="JAP40167.1"/>
    <property type="molecule type" value="Transcribed_RNA"/>
</dbReference>
<feature type="transmembrane region" description="Helical" evidence="1">
    <location>
        <begin position="7"/>
        <end position="28"/>
    </location>
</feature>
<dbReference type="AlphaFoldDB" id="A0A0X3NRP2"/>
<organism evidence="2">
    <name type="scientific">Schistocephalus solidus</name>
    <name type="common">Tapeworm</name>
    <dbReference type="NCBI Taxonomy" id="70667"/>
    <lineage>
        <taxon>Eukaryota</taxon>
        <taxon>Metazoa</taxon>
        <taxon>Spiralia</taxon>
        <taxon>Lophotrochozoa</taxon>
        <taxon>Platyhelminthes</taxon>
        <taxon>Cestoda</taxon>
        <taxon>Eucestoda</taxon>
        <taxon>Diphyllobothriidea</taxon>
        <taxon>Diphyllobothriidae</taxon>
        <taxon>Schistocephalus</taxon>
    </lineage>
</organism>
<sequence length="403" mass="46504">MCHRQIVGIVMALCVLLWIATYLELVSFTDNVVLFIDKDKRSVLEIIFPFYSKITPYSILGPLEDAKFNEQTGKPLAYLRTFEEPYILTVPKSWCLPSNQTNLKITSWNRKILFPDHSESLLNAFMRSCFVDKDPNALDRLKLRHSLRLLRNAFEEGNVQIIIMYGSMLGSLRYHQRMFYDVDYDFLVDDKDMERAVGILAKLSANASTEMRLIDARGCYGMPKFGFLCGSDPIWRQREKRCIEKNASYVECNSRVATETLLRPCLFYADFYWMKKKDHGAITAHTVKITFAPEDVMNSDYRPLEGTLFRSVRNFNRYVKAIYGSPSSMCVPKGGRVGGSEELSKFIMQKHVSCTYFEVPCVYIDKHHPRTYVLTDGRNEIELGLHWLNSEECASSSIFVKFG</sequence>
<evidence type="ECO:0000256" key="1">
    <source>
        <dbReference type="SAM" id="Phobius"/>
    </source>
</evidence>
<keyword evidence="1" id="KW-1133">Transmembrane helix</keyword>